<sequence length="128" mass="14914">MDLKYSFTGPFMSKALNVPDSVQLESTGELISKHPAFPVALMKPQSSSNKELFPLIDIPLLETPLLEEGEEKKIFKVLKERRTRKNKQVEYLVSNRNPAIEDEWLVLKGITNSQRLLRRLRHDRRKKE</sequence>
<organism evidence="1 2">
    <name type="scientific">Austropuccinia psidii MF-1</name>
    <dbReference type="NCBI Taxonomy" id="1389203"/>
    <lineage>
        <taxon>Eukaryota</taxon>
        <taxon>Fungi</taxon>
        <taxon>Dikarya</taxon>
        <taxon>Basidiomycota</taxon>
        <taxon>Pucciniomycotina</taxon>
        <taxon>Pucciniomycetes</taxon>
        <taxon>Pucciniales</taxon>
        <taxon>Sphaerophragmiaceae</taxon>
        <taxon>Austropuccinia</taxon>
    </lineage>
</organism>
<name>A0A9Q3DSL3_9BASI</name>
<keyword evidence="2" id="KW-1185">Reference proteome</keyword>
<accession>A0A9Q3DSL3</accession>
<dbReference type="AlphaFoldDB" id="A0A9Q3DSL3"/>
<evidence type="ECO:0000313" key="1">
    <source>
        <dbReference type="EMBL" id="MBW0505881.1"/>
    </source>
</evidence>
<dbReference type="Proteomes" id="UP000765509">
    <property type="component" value="Unassembled WGS sequence"/>
</dbReference>
<dbReference type="OrthoDB" id="3158924at2759"/>
<reference evidence="1" key="1">
    <citation type="submission" date="2021-03" db="EMBL/GenBank/DDBJ databases">
        <title>Draft genome sequence of rust myrtle Austropuccinia psidii MF-1, a brazilian biotype.</title>
        <authorList>
            <person name="Quecine M.C."/>
            <person name="Pachon D.M.R."/>
            <person name="Bonatelli M.L."/>
            <person name="Correr F.H."/>
            <person name="Franceschini L.M."/>
            <person name="Leite T.F."/>
            <person name="Margarido G.R.A."/>
            <person name="Almeida C.A."/>
            <person name="Ferrarezi J.A."/>
            <person name="Labate C.A."/>
        </authorList>
    </citation>
    <scope>NUCLEOTIDE SEQUENCE</scope>
    <source>
        <strain evidence="1">MF-1</strain>
    </source>
</reference>
<dbReference type="EMBL" id="AVOT02018757">
    <property type="protein sequence ID" value="MBW0505881.1"/>
    <property type="molecule type" value="Genomic_DNA"/>
</dbReference>
<protein>
    <submittedName>
        <fullName evidence="1">Uncharacterized protein</fullName>
    </submittedName>
</protein>
<comment type="caution">
    <text evidence="1">The sequence shown here is derived from an EMBL/GenBank/DDBJ whole genome shotgun (WGS) entry which is preliminary data.</text>
</comment>
<gene>
    <name evidence="1" type="ORF">O181_045596</name>
</gene>
<evidence type="ECO:0000313" key="2">
    <source>
        <dbReference type="Proteomes" id="UP000765509"/>
    </source>
</evidence>
<proteinExistence type="predicted"/>